<dbReference type="EMBL" id="LVLJ01003300">
    <property type="protein sequence ID" value="OAE21993.1"/>
    <property type="molecule type" value="Genomic_DNA"/>
</dbReference>
<sequence length="97" mass="10772">MDGGRQIPQKIKTYCGGGTYADSATVKNNLHGNMTAAEQQKFPLEREIAYDEGVMGVNEVASKEYNIGLAPPSVEANKSEKKLRNDQRRSDKNCRRP</sequence>
<organism evidence="2 3">
    <name type="scientific">Marchantia polymorpha subsp. ruderalis</name>
    <dbReference type="NCBI Taxonomy" id="1480154"/>
    <lineage>
        <taxon>Eukaryota</taxon>
        <taxon>Viridiplantae</taxon>
        <taxon>Streptophyta</taxon>
        <taxon>Embryophyta</taxon>
        <taxon>Marchantiophyta</taxon>
        <taxon>Marchantiopsida</taxon>
        <taxon>Marchantiidae</taxon>
        <taxon>Marchantiales</taxon>
        <taxon>Marchantiaceae</taxon>
        <taxon>Marchantia</taxon>
    </lineage>
</organism>
<gene>
    <name evidence="2" type="ORF">AXG93_4382s1240</name>
</gene>
<proteinExistence type="predicted"/>
<feature type="region of interest" description="Disordered" evidence="1">
    <location>
        <begin position="68"/>
        <end position="97"/>
    </location>
</feature>
<comment type="caution">
    <text evidence="2">The sequence shown here is derived from an EMBL/GenBank/DDBJ whole genome shotgun (WGS) entry which is preliminary data.</text>
</comment>
<reference evidence="2" key="1">
    <citation type="submission" date="2016-03" db="EMBL/GenBank/DDBJ databases">
        <title>Mechanisms controlling the formation of the plant cell surface in tip-growing cells are functionally conserved among land plants.</title>
        <authorList>
            <person name="Honkanen S."/>
            <person name="Jones V.A."/>
            <person name="Morieri G."/>
            <person name="Champion C."/>
            <person name="Hetherington A.J."/>
            <person name="Kelly S."/>
            <person name="Saint-Marcoux D."/>
            <person name="Proust H."/>
            <person name="Prescott H."/>
            <person name="Dolan L."/>
        </authorList>
    </citation>
    <scope>NUCLEOTIDE SEQUENCE [LARGE SCALE GENOMIC DNA]</scope>
    <source>
        <tissue evidence="2">Whole gametophyte</tissue>
    </source>
</reference>
<accession>A0A176VNM5</accession>
<feature type="compositionally biased region" description="Basic and acidic residues" evidence="1">
    <location>
        <begin position="77"/>
        <end position="97"/>
    </location>
</feature>
<dbReference type="Proteomes" id="UP000077202">
    <property type="component" value="Unassembled WGS sequence"/>
</dbReference>
<evidence type="ECO:0000313" key="2">
    <source>
        <dbReference type="EMBL" id="OAE21993.1"/>
    </source>
</evidence>
<keyword evidence="3" id="KW-1185">Reference proteome</keyword>
<name>A0A176VNM5_MARPO</name>
<protein>
    <submittedName>
        <fullName evidence="2">Uncharacterized protein</fullName>
    </submittedName>
</protein>
<dbReference type="AlphaFoldDB" id="A0A176VNM5"/>
<evidence type="ECO:0000256" key="1">
    <source>
        <dbReference type="SAM" id="MobiDB-lite"/>
    </source>
</evidence>
<evidence type="ECO:0000313" key="3">
    <source>
        <dbReference type="Proteomes" id="UP000077202"/>
    </source>
</evidence>